<dbReference type="GO" id="GO:0006094">
    <property type="term" value="P:gluconeogenesis"/>
    <property type="evidence" value="ECO:0007669"/>
    <property type="project" value="UniProtKB-UniPathway"/>
</dbReference>
<evidence type="ECO:0000256" key="1">
    <source>
        <dbReference type="ARBA" id="ARBA00001946"/>
    </source>
</evidence>
<evidence type="ECO:0000256" key="9">
    <source>
        <dbReference type="ARBA" id="ARBA00022777"/>
    </source>
</evidence>
<evidence type="ECO:0000256" key="2">
    <source>
        <dbReference type="ARBA" id="ARBA00002988"/>
    </source>
</evidence>
<dbReference type="Gene3D" id="3.30.1490.20">
    <property type="entry name" value="ATP-grasp fold, A domain"/>
    <property type="match status" value="1"/>
</dbReference>
<dbReference type="EC" id="2.7.9.2" evidence="5"/>
<keyword evidence="9" id="KW-0418">Kinase</keyword>
<accession>W1XTE2</accession>
<dbReference type="AlphaFoldDB" id="W1XTE2"/>
<protein>
    <recommendedName>
        <fullName evidence="5">pyruvate, water dikinase</fullName>
        <ecNumber evidence="5">2.7.9.2</ecNumber>
    </recommendedName>
    <alternativeName>
        <fullName evidence="12">Pyruvate, water dikinase</fullName>
    </alternativeName>
</protein>
<evidence type="ECO:0000256" key="10">
    <source>
        <dbReference type="ARBA" id="ARBA00022840"/>
    </source>
</evidence>
<keyword evidence="10" id="KW-0067">ATP-binding</keyword>
<dbReference type="GO" id="GO:0046872">
    <property type="term" value="F:metal ion binding"/>
    <property type="evidence" value="ECO:0007669"/>
    <property type="project" value="UniProtKB-KW"/>
</dbReference>
<keyword evidence="8" id="KW-0547">Nucleotide-binding</keyword>
<evidence type="ECO:0000256" key="7">
    <source>
        <dbReference type="ARBA" id="ARBA00022723"/>
    </source>
</evidence>
<keyword evidence="6" id="KW-0808">Transferase</keyword>
<dbReference type="GO" id="GO:0005524">
    <property type="term" value="F:ATP binding"/>
    <property type="evidence" value="ECO:0007669"/>
    <property type="project" value="UniProtKB-KW"/>
</dbReference>
<feature type="non-terminal residue" evidence="15">
    <location>
        <position position="72"/>
    </location>
</feature>
<dbReference type="EMBL" id="AZMM01012040">
    <property type="protein sequence ID" value="ETJ33502.1"/>
    <property type="molecule type" value="Genomic_DNA"/>
</dbReference>
<comment type="similarity">
    <text evidence="4">Belongs to the PEP-utilizing enzyme family.</text>
</comment>
<evidence type="ECO:0000256" key="13">
    <source>
        <dbReference type="ARBA" id="ARBA00047700"/>
    </source>
</evidence>
<evidence type="ECO:0000256" key="6">
    <source>
        <dbReference type="ARBA" id="ARBA00022679"/>
    </source>
</evidence>
<name>W1XTE2_9ZZZZ</name>
<comment type="caution">
    <text evidence="15">The sequence shown here is derived from an EMBL/GenBank/DDBJ whole genome shotgun (WGS) entry which is preliminary data.</text>
</comment>
<comment type="function">
    <text evidence="2">Catalyzes the phosphorylation of pyruvate to phosphoenolpyruvate.</text>
</comment>
<evidence type="ECO:0000256" key="11">
    <source>
        <dbReference type="ARBA" id="ARBA00022842"/>
    </source>
</evidence>
<reference evidence="15" key="1">
    <citation type="submission" date="2013-12" db="EMBL/GenBank/DDBJ databases">
        <title>A Varibaculum cambriense genome reconstructed from a premature infant gut community with otherwise low bacterial novelty that shifts toward anaerobic metabolism during the third week of life.</title>
        <authorList>
            <person name="Brown C.T."/>
            <person name="Sharon I."/>
            <person name="Thomas B.C."/>
            <person name="Castelle C.J."/>
            <person name="Morowitz M.J."/>
            <person name="Banfield J.F."/>
        </authorList>
    </citation>
    <scope>NUCLEOTIDE SEQUENCE</scope>
</reference>
<keyword evidence="11" id="KW-0460">Magnesium</keyword>
<evidence type="ECO:0000256" key="3">
    <source>
        <dbReference type="ARBA" id="ARBA00004742"/>
    </source>
</evidence>
<evidence type="ECO:0000313" key="15">
    <source>
        <dbReference type="EMBL" id="ETJ33502.1"/>
    </source>
</evidence>
<gene>
    <name evidence="15" type="ORF">Q604_UNBC12040G0001</name>
</gene>
<dbReference type="PANTHER" id="PTHR43030:SF1">
    <property type="entry name" value="PHOSPHOENOLPYRUVATE SYNTHASE"/>
    <property type="match status" value="1"/>
</dbReference>
<dbReference type="UniPathway" id="UPA00138"/>
<dbReference type="InterPro" id="IPR013815">
    <property type="entry name" value="ATP_grasp_subdomain_1"/>
</dbReference>
<comment type="catalytic activity">
    <reaction evidence="13">
        <text>pyruvate + ATP + H2O = phosphoenolpyruvate + AMP + phosphate + 2 H(+)</text>
        <dbReference type="Rhea" id="RHEA:11364"/>
        <dbReference type="ChEBI" id="CHEBI:15361"/>
        <dbReference type="ChEBI" id="CHEBI:15377"/>
        <dbReference type="ChEBI" id="CHEBI:15378"/>
        <dbReference type="ChEBI" id="CHEBI:30616"/>
        <dbReference type="ChEBI" id="CHEBI:43474"/>
        <dbReference type="ChEBI" id="CHEBI:58702"/>
        <dbReference type="ChEBI" id="CHEBI:456215"/>
        <dbReference type="EC" id="2.7.9.2"/>
    </reaction>
</comment>
<sequence length="72" mass="8013">MNRETAYVLWFDELQREDVNLVGGKSSSLGELTSSTNVPVPYGFATTAHGYREFMKATGLEDKIRAELDALD</sequence>
<keyword evidence="15" id="KW-0670">Pyruvate</keyword>
<dbReference type="PANTHER" id="PTHR43030">
    <property type="entry name" value="PHOSPHOENOLPYRUVATE SYNTHASE"/>
    <property type="match status" value="1"/>
</dbReference>
<feature type="domain" description="Pyruvate phosphate dikinase AMP/ATP-binding" evidence="14">
    <location>
        <begin position="20"/>
        <end position="72"/>
    </location>
</feature>
<evidence type="ECO:0000256" key="4">
    <source>
        <dbReference type="ARBA" id="ARBA00007837"/>
    </source>
</evidence>
<evidence type="ECO:0000259" key="14">
    <source>
        <dbReference type="Pfam" id="PF01326"/>
    </source>
</evidence>
<proteinExistence type="inferred from homology"/>
<dbReference type="GO" id="GO:0008986">
    <property type="term" value="F:pyruvate, water dikinase activity"/>
    <property type="evidence" value="ECO:0007669"/>
    <property type="project" value="UniProtKB-EC"/>
</dbReference>
<dbReference type="InterPro" id="IPR002192">
    <property type="entry name" value="PPDK_AMP/ATP-bd"/>
</dbReference>
<dbReference type="InterPro" id="IPR006319">
    <property type="entry name" value="PEP_synth"/>
</dbReference>
<evidence type="ECO:0000256" key="8">
    <source>
        <dbReference type="ARBA" id="ARBA00022741"/>
    </source>
</evidence>
<dbReference type="Pfam" id="PF01326">
    <property type="entry name" value="PPDK_N"/>
    <property type="match status" value="1"/>
</dbReference>
<keyword evidence="7" id="KW-0479">Metal-binding</keyword>
<organism evidence="15">
    <name type="scientific">human gut metagenome</name>
    <dbReference type="NCBI Taxonomy" id="408170"/>
    <lineage>
        <taxon>unclassified sequences</taxon>
        <taxon>metagenomes</taxon>
        <taxon>organismal metagenomes</taxon>
    </lineage>
</organism>
<evidence type="ECO:0000256" key="5">
    <source>
        <dbReference type="ARBA" id="ARBA00011996"/>
    </source>
</evidence>
<comment type="pathway">
    <text evidence="3">Carbohydrate biosynthesis; gluconeogenesis.</text>
</comment>
<dbReference type="SUPFAM" id="SSF56059">
    <property type="entry name" value="Glutathione synthetase ATP-binding domain-like"/>
    <property type="match status" value="1"/>
</dbReference>
<evidence type="ECO:0000256" key="12">
    <source>
        <dbReference type="ARBA" id="ARBA00033470"/>
    </source>
</evidence>
<comment type="cofactor">
    <cofactor evidence="1">
        <name>Mg(2+)</name>
        <dbReference type="ChEBI" id="CHEBI:18420"/>
    </cofactor>
</comment>